<keyword evidence="4" id="KW-1185">Reference proteome</keyword>
<dbReference type="Proteomes" id="UP000295620">
    <property type="component" value="Unassembled WGS sequence"/>
</dbReference>
<evidence type="ECO:0000259" key="2">
    <source>
        <dbReference type="Pfam" id="PF17390"/>
    </source>
</evidence>
<dbReference type="Gene3D" id="2.60.420.10">
    <property type="entry name" value="Maltose phosphorylase, domain 3"/>
    <property type="match status" value="1"/>
</dbReference>
<evidence type="ECO:0000313" key="4">
    <source>
        <dbReference type="Proteomes" id="UP000295620"/>
    </source>
</evidence>
<dbReference type="Gene3D" id="1.50.10.10">
    <property type="match status" value="1"/>
</dbReference>
<feature type="domain" description="Alpha-L-rhamnosidase C-terminal" evidence="2">
    <location>
        <begin position="536"/>
        <end position="599"/>
    </location>
</feature>
<dbReference type="AlphaFoldDB" id="A0A4R6ST26"/>
<dbReference type="Pfam" id="PF17389">
    <property type="entry name" value="Bac_rhamnosid6H"/>
    <property type="match status" value="1"/>
</dbReference>
<dbReference type="InterPro" id="IPR012341">
    <property type="entry name" value="6hp_glycosidase-like_sf"/>
</dbReference>
<dbReference type="InterPro" id="IPR008928">
    <property type="entry name" value="6-hairpin_glycosidase_sf"/>
</dbReference>
<evidence type="ECO:0000259" key="1">
    <source>
        <dbReference type="Pfam" id="PF17389"/>
    </source>
</evidence>
<gene>
    <name evidence="3" type="ORF">ATK78_2608</name>
</gene>
<dbReference type="Pfam" id="PF17390">
    <property type="entry name" value="Bac_rhamnosid_C"/>
    <property type="match status" value="1"/>
</dbReference>
<reference evidence="3 4" key="1">
    <citation type="submission" date="2019-03" db="EMBL/GenBank/DDBJ databases">
        <title>Genomic Encyclopedia of Archaeal and Bacterial Type Strains, Phase II (KMG-II): from individual species to whole genera.</title>
        <authorList>
            <person name="Goeker M."/>
        </authorList>
    </citation>
    <scope>NUCLEOTIDE SEQUENCE [LARGE SCALE GENOMIC DNA]</scope>
    <source>
        <strain evidence="3 4">DSM 19035</strain>
    </source>
</reference>
<protein>
    <submittedName>
        <fullName evidence="3">Alpha-L-rhamnosidase-like protein</fullName>
    </submittedName>
</protein>
<name>A0A4R6ST26_9SPHI</name>
<accession>A0A4R6ST26</accession>
<evidence type="ECO:0000313" key="3">
    <source>
        <dbReference type="EMBL" id="TDQ08106.1"/>
    </source>
</evidence>
<comment type="caution">
    <text evidence="3">The sequence shown here is derived from an EMBL/GenBank/DDBJ whole genome shotgun (WGS) entry which is preliminary data.</text>
</comment>
<dbReference type="GO" id="GO:0005975">
    <property type="term" value="P:carbohydrate metabolic process"/>
    <property type="evidence" value="ECO:0007669"/>
    <property type="project" value="InterPro"/>
</dbReference>
<dbReference type="EMBL" id="SNYC01000005">
    <property type="protein sequence ID" value="TDQ08106.1"/>
    <property type="molecule type" value="Genomic_DNA"/>
</dbReference>
<dbReference type="PANTHER" id="PTHR34987:SF4">
    <property type="entry name" value="ALPHA-L-RHAMNOSIDASE C-TERMINAL DOMAIN-CONTAINING PROTEIN"/>
    <property type="match status" value="1"/>
</dbReference>
<dbReference type="InterPro" id="IPR035398">
    <property type="entry name" value="Bac_rhamnosid_C"/>
</dbReference>
<sequence>MFKLSTGIASLNLLMTKKKTRLLFLLTTIIYSNLLFCPVASAQKIVYKPVSGTLSGTPVPLSPDPLINMKWASPKATDELEYYHLRPVSFTTASARSFDTKNFKIKNEVVVNGEGDLMFDFGRVSAGWLEFESDDLTDSVLMSISEYNEPAIVNIGTAHPFKTASVVKDGNTYRIHLNNLWYEGVRFGWIHVVSHKKQWHLKNLRLVCQIKPTNYNGSFACSDPELTKIWYTGAYTVKLNLLKDYFGAILMDRSDRHSWTGDAFPAQAASMVAFGNFDFVKKNIHNTANLSNDIASYALYWVLSLVDYVNYTGDTDLAKYYLDNAGKKLEHAYGHFGKSPRIAFYGWDERLGGGFENPNAEAQNAYSMLSIRAWSEFGKLMRTIGNLKEADKYEGYATEKIQSLRKENAWLSTFGLHAAADAINTNLTTPEENNILFNKNFTDRVNRISYSSFNEWFIISAMAKSQRFDEAISAIKDSWGGQIRYGGTTFFEVFRPQWNEILTTNDAPPNNQAGYTSFTHPWSAGIVKWLSEEILGIKPLEPGFKSFSIVPHLGRSLTSVNGGIPTEKGLISASFDTKSGISRVKVPAGTMAKTIALPIGKNVPSSLKINGKTTAISIEHGENEDFLILNNLEPGEYLFEVKYKKQVKQIALKNTPWIYKVHGIGQDSTTRGNWKGTYGGDGSILFNLYKKGQHVEKLPAYLGKIKLSRYADVHRDVQDPNIALLQDSARTNDFGAIATKNYNVCEQSMTIDLPVTDNGTHRVSLYFLDQDNVGRRSAIEIFDMNTLNLIGPMIYVKNYSKGKYVSFDVQGPIRLRINQVRGINVSLSGIFFDKIK</sequence>
<proteinExistence type="predicted"/>
<organism evidence="3 4">
    <name type="scientific">Pedobacter metabolipauper</name>
    <dbReference type="NCBI Taxonomy" id="425513"/>
    <lineage>
        <taxon>Bacteria</taxon>
        <taxon>Pseudomonadati</taxon>
        <taxon>Bacteroidota</taxon>
        <taxon>Sphingobacteriia</taxon>
        <taxon>Sphingobacteriales</taxon>
        <taxon>Sphingobacteriaceae</taxon>
        <taxon>Pedobacter</taxon>
    </lineage>
</organism>
<feature type="domain" description="Alpha-L-rhamnosidase six-hairpin glycosidase" evidence="1">
    <location>
        <begin position="217"/>
        <end position="533"/>
    </location>
</feature>
<dbReference type="InterPro" id="IPR035396">
    <property type="entry name" value="Bac_rhamnosid6H"/>
</dbReference>
<dbReference type="SUPFAM" id="SSF48208">
    <property type="entry name" value="Six-hairpin glycosidases"/>
    <property type="match status" value="1"/>
</dbReference>
<dbReference type="PANTHER" id="PTHR34987">
    <property type="entry name" value="C, PUTATIVE (AFU_ORTHOLOGUE AFUA_3G02880)-RELATED"/>
    <property type="match status" value="1"/>
</dbReference>